<reference evidence="1 2" key="1">
    <citation type="journal article" date="2022" name="New Phytol.">
        <title>Ecological generalism drives hyperdiversity of secondary metabolite gene clusters in xylarialean endophytes.</title>
        <authorList>
            <person name="Franco M.E.E."/>
            <person name="Wisecaver J.H."/>
            <person name="Arnold A.E."/>
            <person name="Ju Y.M."/>
            <person name="Slot J.C."/>
            <person name="Ahrendt S."/>
            <person name="Moore L.P."/>
            <person name="Eastman K.E."/>
            <person name="Scott K."/>
            <person name="Konkel Z."/>
            <person name="Mondo S.J."/>
            <person name="Kuo A."/>
            <person name="Hayes R.D."/>
            <person name="Haridas S."/>
            <person name="Andreopoulos B."/>
            <person name="Riley R."/>
            <person name="LaButti K."/>
            <person name="Pangilinan J."/>
            <person name="Lipzen A."/>
            <person name="Amirebrahimi M."/>
            <person name="Yan J."/>
            <person name="Adam C."/>
            <person name="Keymanesh K."/>
            <person name="Ng V."/>
            <person name="Louie K."/>
            <person name="Northen T."/>
            <person name="Drula E."/>
            <person name="Henrissat B."/>
            <person name="Hsieh H.M."/>
            <person name="Youens-Clark K."/>
            <person name="Lutzoni F."/>
            <person name="Miadlikowska J."/>
            <person name="Eastwood D.C."/>
            <person name="Hamelin R.C."/>
            <person name="Grigoriev I.V."/>
            <person name="U'Ren J.M."/>
        </authorList>
    </citation>
    <scope>NUCLEOTIDE SEQUENCE [LARGE SCALE GENOMIC DNA]</scope>
    <source>
        <strain evidence="1 2">CBS 119005</strain>
    </source>
</reference>
<keyword evidence="1" id="KW-0378">Hydrolase</keyword>
<gene>
    <name evidence="1" type="ORF">F4820DRAFT_69317</name>
</gene>
<name>A0ACB9YQV9_9PEZI</name>
<organism evidence="1 2">
    <name type="scientific">Hypoxylon rubiginosum</name>
    <dbReference type="NCBI Taxonomy" id="110542"/>
    <lineage>
        <taxon>Eukaryota</taxon>
        <taxon>Fungi</taxon>
        <taxon>Dikarya</taxon>
        <taxon>Ascomycota</taxon>
        <taxon>Pezizomycotina</taxon>
        <taxon>Sordariomycetes</taxon>
        <taxon>Xylariomycetidae</taxon>
        <taxon>Xylariales</taxon>
        <taxon>Hypoxylaceae</taxon>
        <taxon>Hypoxylon</taxon>
    </lineage>
</organism>
<keyword evidence="2" id="KW-1185">Reference proteome</keyword>
<dbReference type="EMBL" id="MU393554">
    <property type="protein sequence ID" value="KAI4861374.1"/>
    <property type="molecule type" value="Genomic_DNA"/>
</dbReference>
<evidence type="ECO:0000313" key="2">
    <source>
        <dbReference type="Proteomes" id="UP001497700"/>
    </source>
</evidence>
<proteinExistence type="predicted"/>
<accession>A0ACB9YQV9</accession>
<evidence type="ECO:0000313" key="1">
    <source>
        <dbReference type="EMBL" id="KAI4861374.1"/>
    </source>
</evidence>
<comment type="caution">
    <text evidence="1">The sequence shown here is derived from an EMBL/GenBank/DDBJ whole genome shotgun (WGS) entry which is preliminary data.</text>
</comment>
<dbReference type="Proteomes" id="UP001497700">
    <property type="component" value="Unassembled WGS sequence"/>
</dbReference>
<protein>
    <submittedName>
        <fullName evidence="1">P-loop containing nucleoside triphosphate hydrolase protein</fullName>
    </submittedName>
</protein>
<sequence>MEFSGCLNDESFGPTVQGCRGDFDFTLMFEKIFLALIPSAVFIAVCLPRVVYLTRKPAFVGGAFLRYIKSAVTCIYAALQLSLLVLSIARSQNLRPFFISSSAVTFASALCMIFMSYLEHSRSPRPSVLLNAYIFLTILFDIAQTRTLWLASDNFDEVTFSRLTTAALSVKAFILVLESQHKSRWIRWDAKDHSPEETAGLFGLGAFLWLNRLFLTGYRKVLTIDDLYPLDQSMASKSLQARLAEHIAALRRPGQEYGLARALAKTLAVPLLLPVGPRIAMTAFQFCQPFLINSLLDYLQRSPEGSSRNVGYGLIGATILIYAGIATSGALYWYLQERAMYMVRGALASSVYTKTIEAKITAADDSAALTLMSADVERIIRGFLNIHEFWANTIEVALACWLLSRRIGAASAAPAVVVSCCVVLSTILARYTGPWQKAWMEKIQKRVGLTASVIGQMKHLKISGLAAPVEESIQSLRVDELETGSQYRMVIVFSGVISYTPLFISPVVTFAFAARTLDVTTIFTSLSYILLLANPLATLFQFWPGLITAFTCLRRIQTFLEQDVRFDFRKPTLASLGADTVGDEPEKGDQKLKPISLMKISKGSFGWQMDKPCLKDIDINIPSSRLTIVVGPIASGKSTLCKVLLGETPVANGQVVTGPFSGRIGYCDQTPYLSNATIRDNIVGFAPFDQARYNEVIDATMLQPDLAVLPRGDETNVGSNGIALSGGQKQRVSIARALYFDSSFLVFDDVLSGLDANTEEQVFRRVFSATGLLRRRNATVVLCTHSIKHLPSADHIVALGSEGNLVEQGSFSDLIENKSYVQSLGVKESEASQPDDDIQVESAGLTATRGESTLATTDKTASKMQEQERMIGDTAVYGHYFSRIGKVIIAAIVFFGLDWGFCSNFATIWLKFWSEDVTSPHPLRSSPFYIGIYGLLQVMTLASLFFVSLVCFRTMISVSGAKLHKEALGTVINAPLSFFTTTDIGIVTNLFSQDMTLIDGELPQSFLNITVETFACLGMAAVIATSSPFLAITYPFLAVVVYGIQKFYLRTSRQIRLLDLEAKSPLYSHFIDTIKGVATFRAFGWVQDGIELNNRHLDTSQRPAYLLAMIQRWLGFTLQIVVGVLAFVVVTLATQLRSNTAFTGASLVTLMNFGDSLSIIVRMYTALETSIGAVSRLRSFSERVRSENLEGEDVVPPPEWPLKGAIRIDGVSASYTDADPHSSEGSSSSDDKDTEGCQHLALRNLNISIAPGEKVAICGRSGSGKSSTILLLLRLLNPIAPNVDKITIDETPLHKIDRATLRQRIIAVPQDPVFLPDGTSFQANLDPFNSSAEEECRAVLETVNLWDFVDQRGGLGAGMTGDTLSGGQRQLFNLARAILRRRTRSRQLQAEFGERSVAAGGILLLDEVSSSVDQGTDKAMQNIIRDEFEGYTIVMVSHRLDMVLGFDTVVVMDKGSIVETGRPQLLVETNGSKFRELWLLANK</sequence>